<dbReference type="Proteomes" id="UP001305414">
    <property type="component" value="Unassembled WGS sequence"/>
</dbReference>
<dbReference type="AlphaFoldDB" id="A0AAN7V258"/>
<organism evidence="1 2">
    <name type="scientific">Xylaria bambusicola</name>
    <dbReference type="NCBI Taxonomy" id="326684"/>
    <lineage>
        <taxon>Eukaryota</taxon>
        <taxon>Fungi</taxon>
        <taxon>Dikarya</taxon>
        <taxon>Ascomycota</taxon>
        <taxon>Pezizomycotina</taxon>
        <taxon>Sordariomycetes</taxon>
        <taxon>Xylariomycetidae</taxon>
        <taxon>Xylariales</taxon>
        <taxon>Xylariaceae</taxon>
        <taxon>Xylaria</taxon>
    </lineage>
</organism>
<evidence type="ECO:0000313" key="2">
    <source>
        <dbReference type="Proteomes" id="UP001305414"/>
    </source>
</evidence>
<comment type="caution">
    <text evidence="1">The sequence shown here is derived from an EMBL/GenBank/DDBJ whole genome shotgun (WGS) entry which is preliminary data.</text>
</comment>
<evidence type="ECO:0000313" key="1">
    <source>
        <dbReference type="EMBL" id="KAK5637111.1"/>
    </source>
</evidence>
<gene>
    <name evidence="1" type="ORF">RRF57_012822</name>
</gene>
<name>A0AAN7V258_9PEZI</name>
<protein>
    <submittedName>
        <fullName evidence="1">Uncharacterized protein</fullName>
    </submittedName>
</protein>
<reference evidence="1 2" key="1">
    <citation type="submission" date="2023-10" db="EMBL/GenBank/DDBJ databases">
        <title>Draft genome sequence of Xylaria bambusicola isolate GMP-LS, the root and basal stem rot pathogen of sugarcane in Indonesia.</title>
        <authorList>
            <person name="Selvaraj P."/>
            <person name="Muralishankar V."/>
            <person name="Muruganantham S."/>
            <person name="Sp S."/>
            <person name="Haryani S."/>
            <person name="Lau K.J.X."/>
            <person name="Naqvi N.I."/>
        </authorList>
    </citation>
    <scope>NUCLEOTIDE SEQUENCE [LARGE SCALE GENOMIC DNA]</scope>
    <source>
        <strain evidence="1">GMP-LS</strain>
    </source>
</reference>
<sequence>MSSKSPRRAAVGFASTLTELSARKARKFKVGVMVARFLIEGGDVMSTCGQLLRDDATRRGNLYKQLSATSTFHFIFQFAQKITTTLASQSLMNLTPTRLLTSAEFDFGLSISNR</sequence>
<dbReference type="EMBL" id="JAWHQM010000092">
    <property type="protein sequence ID" value="KAK5637111.1"/>
    <property type="molecule type" value="Genomic_DNA"/>
</dbReference>
<accession>A0AAN7V258</accession>
<proteinExistence type="predicted"/>
<keyword evidence="2" id="KW-1185">Reference proteome</keyword>